<dbReference type="InterPro" id="IPR001486">
    <property type="entry name" value="Hemoglobin_trunc"/>
</dbReference>
<dbReference type="SUPFAM" id="SSF46458">
    <property type="entry name" value="Globin-like"/>
    <property type="match status" value="1"/>
</dbReference>
<keyword evidence="7" id="KW-1185">Reference proteome</keyword>
<protein>
    <submittedName>
        <fullName evidence="6">Oxidoreductase</fullName>
    </submittedName>
</protein>
<feature type="binding site" description="distal binding residue" evidence="5">
    <location>
        <position position="74"/>
    </location>
    <ligand>
        <name>heme</name>
        <dbReference type="ChEBI" id="CHEBI:30413"/>
    </ligand>
    <ligandPart>
        <name>Fe</name>
        <dbReference type="ChEBI" id="CHEBI:18248"/>
    </ligandPart>
</feature>
<evidence type="ECO:0000256" key="4">
    <source>
        <dbReference type="ARBA" id="ARBA00023004"/>
    </source>
</evidence>
<keyword evidence="1" id="KW-0813">Transport</keyword>
<gene>
    <name evidence="6" type="primary">glbN_2</name>
    <name evidence="6" type="ORF">Aru02nite_35760</name>
</gene>
<dbReference type="Pfam" id="PF01152">
    <property type="entry name" value="Bac_globin"/>
    <property type="match status" value="1"/>
</dbReference>
<dbReference type="Gene3D" id="1.10.490.10">
    <property type="entry name" value="Globins"/>
    <property type="match status" value="1"/>
</dbReference>
<dbReference type="RefSeq" id="WP_203658878.1">
    <property type="nucleotide sequence ID" value="NZ_BAAAZM010000024.1"/>
</dbReference>
<sequence>MGEQVTPSIVAWAGGPEALERLTEAFYGHVAADEVLAPLFAQMDARHPRFVAMWLAEVFGGPAEYTARRGGHPHMARQHLGRGITERQRRRWVELLMDSADEVGLPSDPEFRAVFAYYVEWGTRMALVYSGEDPPEIGPAEVPRWGWNQTPPWQG</sequence>
<dbReference type="InterPro" id="IPR009050">
    <property type="entry name" value="Globin-like_sf"/>
</dbReference>
<name>A0A8J3J9P0_9ACTN</name>
<keyword evidence="3 5" id="KW-0479">Metal-binding</keyword>
<accession>A0A8J3J9P0</accession>
<dbReference type="EMBL" id="BOMB01000020">
    <property type="protein sequence ID" value="GID12687.1"/>
    <property type="molecule type" value="Genomic_DNA"/>
</dbReference>
<dbReference type="AlphaFoldDB" id="A0A8J3J9P0"/>
<dbReference type="GO" id="GO:0019825">
    <property type="term" value="F:oxygen binding"/>
    <property type="evidence" value="ECO:0007669"/>
    <property type="project" value="InterPro"/>
</dbReference>
<dbReference type="GO" id="GO:0020037">
    <property type="term" value="F:heme binding"/>
    <property type="evidence" value="ECO:0007669"/>
    <property type="project" value="InterPro"/>
</dbReference>
<evidence type="ECO:0000256" key="1">
    <source>
        <dbReference type="ARBA" id="ARBA00022448"/>
    </source>
</evidence>
<evidence type="ECO:0000256" key="5">
    <source>
        <dbReference type="PIRSR" id="PIRSR601486-1"/>
    </source>
</evidence>
<evidence type="ECO:0000256" key="2">
    <source>
        <dbReference type="ARBA" id="ARBA00022617"/>
    </source>
</evidence>
<evidence type="ECO:0000313" key="6">
    <source>
        <dbReference type="EMBL" id="GID12687.1"/>
    </source>
</evidence>
<comment type="caution">
    <text evidence="6">The sequence shown here is derived from an EMBL/GenBank/DDBJ whole genome shotgun (WGS) entry which is preliminary data.</text>
</comment>
<dbReference type="CDD" id="cd14775">
    <property type="entry name" value="TrHb2_O-like"/>
    <property type="match status" value="1"/>
</dbReference>
<dbReference type="InterPro" id="IPR012292">
    <property type="entry name" value="Globin/Proto"/>
</dbReference>
<keyword evidence="2 5" id="KW-0349">Heme</keyword>
<dbReference type="GO" id="GO:0046872">
    <property type="term" value="F:metal ion binding"/>
    <property type="evidence" value="ECO:0007669"/>
    <property type="project" value="UniProtKB-KW"/>
</dbReference>
<dbReference type="Proteomes" id="UP000612808">
    <property type="component" value="Unassembled WGS sequence"/>
</dbReference>
<evidence type="ECO:0000313" key="7">
    <source>
        <dbReference type="Proteomes" id="UP000612808"/>
    </source>
</evidence>
<organism evidence="6 7">
    <name type="scientific">Actinocatenispora rupis</name>
    <dbReference type="NCBI Taxonomy" id="519421"/>
    <lineage>
        <taxon>Bacteria</taxon>
        <taxon>Bacillati</taxon>
        <taxon>Actinomycetota</taxon>
        <taxon>Actinomycetes</taxon>
        <taxon>Micromonosporales</taxon>
        <taxon>Micromonosporaceae</taxon>
        <taxon>Actinocatenispora</taxon>
    </lineage>
</organism>
<evidence type="ECO:0000256" key="3">
    <source>
        <dbReference type="ARBA" id="ARBA00022723"/>
    </source>
</evidence>
<proteinExistence type="predicted"/>
<keyword evidence="4 5" id="KW-0408">Iron</keyword>
<reference evidence="6" key="1">
    <citation type="submission" date="2021-01" db="EMBL/GenBank/DDBJ databases">
        <title>Whole genome shotgun sequence of Actinocatenispora rupis NBRC 107355.</title>
        <authorList>
            <person name="Komaki H."/>
            <person name="Tamura T."/>
        </authorList>
    </citation>
    <scope>NUCLEOTIDE SEQUENCE</scope>
    <source>
        <strain evidence="6">NBRC 107355</strain>
    </source>
</reference>